<name>A0A4R8V173_9MICO</name>
<reference evidence="1 3" key="1">
    <citation type="submission" date="2016-10" db="EMBL/GenBank/DDBJ databases">
        <authorList>
            <person name="Varghese N."/>
            <person name="Submissions S."/>
        </authorList>
    </citation>
    <scope>NUCLEOTIDE SEQUENCE [LARGE SCALE GENOMIC DNA]</scope>
    <source>
        <strain evidence="1 3">CGMCC 1.11215</strain>
    </source>
</reference>
<dbReference type="Pfam" id="PF10094">
    <property type="entry name" value="DUF2332"/>
    <property type="match status" value="1"/>
</dbReference>
<dbReference type="EMBL" id="SOFD01000035">
    <property type="protein sequence ID" value="TFB74438.1"/>
    <property type="molecule type" value="Genomic_DNA"/>
</dbReference>
<dbReference type="EMBL" id="FNIB01000004">
    <property type="protein sequence ID" value="SDN16067.1"/>
    <property type="molecule type" value="Genomic_DNA"/>
</dbReference>
<dbReference type="Proteomes" id="UP000199639">
    <property type="component" value="Unassembled WGS sequence"/>
</dbReference>
<sequence length="352" mass="38267">MRASTDPLVPTAERYRAFAEVEARGMSACYEAWAAGVAADPATVALIDQLPAVKRQPNLVFSAARLHGASVGKYPEFAAWLREHWTDVAATCLTHATQTNEPGRCAVLLPALAALAGPLALIEVGASAGLCLHPDRYSYRYRLADGSERMLHPFDGPSPVVLDCDVTGPVPLPERMPEIVWRAGIDLHPLDVSSETDVAWLDALIWPEHDDRRARLGAAVAVARREPAPIVSGDLGEQIEALVARAPAGATVVVFHTAVLAYLNEADRNRFAEQMTRLPVRWLSNEGQSVVPGVLERLAEVPALLDHMPASAFILALDGEPIALTQPHGRSLHWLAPEDECHNRRFNRTLLL</sequence>
<organism evidence="1 3">
    <name type="scientific">Cryobacterium flavum</name>
    <dbReference type="NCBI Taxonomy" id="1424659"/>
    <lineage>
        <taxon>Bacteria</taxon>
        <taxon>Bacillati</taxon>
        <taxon>Actinomycetota</taxon>
        <taxon>Actinomycetes</taxon>
        <taxon>Micrococcales</taxon>
        <taxon>Microbacteriaceae</taxon>
        <taxon>Cryobacterium</taxon>
    </lineage>
</organism>
<dbReference type="AlphaFoldDB" id="A0A4R8V173"/>
<evidence type="ECO:0000313" key="2">
    <source>
        <dbReference type="EMBL" id="TFB74438.1"/>
    </source>
</evidence>
<dbReference type="RefSeq" id="WP_092339923.1">
    <property type="nucleotide sequence ID" value="NZ_FNIB01000004.1"/>
</dbReference>
<accession>A0A4R8V173</accession>
<dbReference type="STRING" id="1424659.SAMN05216368_10444"/>
<keyword evidence="4" id="KW-1185">Reference proteome</keyword>
<evidence type="ECO:0000313" key="4">
    <source>
        <dbReference type="Proteomes" id="UP000298252"/>
    </source>
</evidence>
<evidence type="ECO:0000313" key="1">
    <source>
        <dbReference type="EMBL" id="SDN16067.1"/>
    </source>
</evidence>
<protein>
    <submittedName>
        <fullName evidence="2">DUF2332 domain-containing protein</fullName>
    </submittedName>
</protein>
<dbReference type="Proteomes" id="UP000298252">
    <property type="component" value="Unassembled WGS sequence"/>
</dbReference>
<evidence type="ECO:0000313" key="3">
    <source>
        <dbReference type="Proteomes" id="UP000199639"/>
    </source>
</evidence>
<proteinExistence type="predicted"/>
<reference evidence="2 4" key="2">
    <citation type="submission" date="2019-03" db="EMBL/GenBank/DDBJ databases">
        <title>Genomics of glacier-inhabiting Cryobacterium strains.</title>
        <authorList>
            <person name="Liu Q."/>
            <person name="Xin Y.-H."/>
        </authorList>
    </citation>
    <scope>NUCLEOTIDE SEQUENCE [LARGE SCALE GENOMIC DNA]</scope>
    <source>
        <strain evidence="2 4">Hh8</strain>
    </source>
</reference>
<dbReference type="InterPro" id="IPR011200">
    <property type="entry name" value="UCP012608"/>
</dbReference>
<gene>
    <name evidence="2" type="ORF">E3O21_13725</name>
    <name evidence="1" type="ORF">SAMN05216368_10444</name>
</gene>